<organism evidence="1 2">
    <name type="scientific">Geofilum rubicundum JCM 15548</name>
    <dbReference type="NCBI Taxonomy" id="1236989"/>
    <lineage>
        <taxon>Bacteria</taxon>
        <taxon>Pseudomonadati</taxon>
        <taxon>Bacteroidota</taxon>
        <taxon>Bacteroidia</taxon>
        <taxon>Marinilabiliales</taxon>
        <taxon>Marinilabiliaceae</taxon>
        <taxon>Geofilum</taxon>
    </lineage>
</organism>
<proteinExistence type="predicted"/>
<dbReference type="RefSeq" id="WP_062126123.1">
    <property type="nucleotide sequence ID" value="NZ_BAZW01000030.1"/>
</dbReference>
<name>A0A0E9M0W0_9BACT</name>
<dbReference type="STRING" id="1236989.JCM15548_13089"/>
<keyword evidence="2" id="KW-1185">Reference proteome</keyword>
<sequence>MKFVISQKPEGAYQFALKDTQGKQILWSPRYATKGECRRGIEHLCQNLSGNIEVDQWQTDSGRYLFHLRSHDGRLLAMSSPFSSKHECFLKISEVRENLCAAVEEDVTIVFHAY</sequence>
<evidence type="ECO:0000313" key="1">
    <source>
        <dbReference type="EMBL" id="GAO30780.1"/>
    </source>
</evidence>
<gene>
    <name evidence="1" type="ORF">JCM15548_13089</name>
</gene>
<dbReference type="EMBL" id="BAZW01000030">
    <property type="protein sequence ID" value="GAO30780.1"/>
    <property type="molecule type" value="Genomic_DNA"/>
</dbReference>
<evidence type="ECO:0000313" key="2">
    <source>
        <dbReference type="Proteomes" id="UP000032900"/>
    </source>
</evidence>
<comment type="caution">
    <text evidence="1">The sequence shown here is derived from an EMBL/GenBank/DDBJ whole genome shotgun (WGS) entry which is preliminary data.</text>
</comment>
<dbReference type="Gene3D" id="2.30.29.80">
    <property type="match status" value="1"/>
</dbReference>
<dbReference type="OrthoDB" id="9802792at2"/>
<protein>
    <submittedName>
        <fullName evidence="1">Uncharacterized protein</fullName>
    </submittedName>
</protein>
<accession>A0A0E9M0W0</accession>
<dbReference type="SUPFAM" id="SSF160113">
    <property type="entry name" value="YegP-like"/>
    <property type="match status" value="2"/>
</dbReference>
<dbReference type="AlphaFoldDB" id="A0A0E9M0W0"/>
<dbReference type="InterPro" id="IPR036913">
    <property type="entry name" value="YegP-like_sf"/>
</dbReference>
<dbReference type="Proteomes" id="UP000032900">
    <property type="component" value="Unassembled WGS sequence"/>
</dbReference>
<reference evidence="1 2" key="1">
    <citation type="journal article" date="2015" name="Microbes Environ.">
        <title>Distribution and evolution of nitrogen fixation genes in the phylum bacteroidetes.</title>
        <authorList>
            <person name="Inoue J."/>
            <person name="Oshima K."/>
            <person name="Suda W."/>
            <person name="Sakamoto M."/>
            <person name="Iino T."/>
            <person name="Noda S."/>
            <person name="Hongoh Y."/>
            <person name="Hattori M."/>
            <person name="Ohkuma M."/>
        </authorList>
    </citation>
    <scope>NUCLEOTIDE SEQUENCE [LARGE SCALE GENOMIC DNA]</scope>
    <source>
        <strain evidence="1">JCM 15548</strain>
    </source>
</reference>